<keyword evidence="4" id="KW-0808">Transferase</keyword>
<dbReference type="InterPro" id="IPR012472">
    <property type="entry name" value="MCP1_TM"/>
</dbReference>
<dbReference type="GO" id="GO:0007005">
    <property type="term" value="P:mitochondrion organization"/>
    <property type="evidence" value="ECO:0007669"/>
    <property type="project" value="TreeGrafter"/>
</dbReference>
<keyword evidence="2" id="KW-1133">Transmembrane helix</keyword>
<dbReference type="GO" id="GO:0005741">
    <property type="term" value="C:mitochondrial outer membrane"/>
    <property type="evidence" value="ECO:0007669"/>
    <property type="project" value="TreeGrafter"/>
</dbReference>
<dbReference type="InterPro" id="IPR039960">
    <property type="entry name" value="MCP1"/>
</dbReference>
<dbReference type="Proteomes" id="UP000781932">
    <property type="component" value="Unassembled WGS sequence"/>
</dbReference>
<gene>
    <name evidence="4" type="ORF">CkaCkLH20_13249</name>
</gene>
<evidence type="ECO:0000259" key="3">
    <source>
        <dbReference type="Pfam" id="PF07950"/>
    </source>
</evidence>
<keyword evidence="2" id="KW-0472">Membrane</keyword>
<feature type="domain" description="Mitochondrial adapter protein MCP1 transmembrane" evidence="3">
    <location>
        <begin position="196"/>
        <end position="312"/>
    </location>
</feature>
<feature type="region of interest" description="Disordered" evidence="1">
    <location>
        <begin position="1"/>
        <end position="37"/>
    </location>
</feature>
<proteinExistence type="predicted"/>
<dbReference type="GO" id="GO:0032259">
    <property type="term" value="P:methylation"/>
    <property type="evidence" value="ECO:0007669"/>
    <property type="project" value="UniProtKB-KW"/>
</dbReference>
<dbReference type="EMBL" id="JAATWM020000079">
    <property type="protein sequence ID" value="KAF9869288.1"/>
    <property type="molecule type" value="Genomic_DNA"/>
</dbReference>
<evidence type="ECO:0000313" key="5">
    <source>
        <dbReference type="Proteomes" id="UP000781932"/>
    </source>
</evidence>
<feature type="transmembrane region" description="Helical" evidence="2">
    <location>
        <begin position="235"/>
        <end position="254"/>
    </location>
</feature>
<dbReference type="GO" id="GO:0008168">
    <property type="term" value="F:methyltransferase activity"/>
    <property type="evidence" value="ECO:0007669"/>
    <property type="project" value="UniProtKB-KW"/>
</dbReference>
<dbReference type="PANTHER" id="PTHR38409:SF1">
    <property type="entry name" value="MITOCHONDRIAL ADAPTER PROTEIN MCP1"/>
    <property type="match status" value="1"/>
</dbReference>
<feature type="transmembrane region" description="Helical" evidence="2">
    <location>
        <begin position="285"/>
        <end position="309"/>
    </location>
</feature>
<protein>
    <submittedName>
        <fullName evidence="4">N2, N2-dimethylguanosine tRNA methyltransferase</fullName>
    </submittedName>
</protein>
<reference evidence="4" key="2">
    <citation type="submission" date="2020-11" db="EMBL/GenBank/DDBJ databases">
        <title>Whole genome sequencing of Colletotrichum sp.</title>
        <authorList>
            <person name="Li H."/>
        </authorList>
    </citation>
    <scope>NUCLEOTIDE SEQUENCE</scope>
    <source>
        <strain evidence="4">CkLH20</strain>
    </source>
</reference>
<dbReference type="Pfam" id="PF07950">
    <property type="entry name" value="MCP1_TM"/>
    <property type="match status" value="1"/>
</dbReference>
<dbReference type="RefSeq" id="XP_038738749.1">
    <property type="nucleotide sequence ID" value="XM_038895959.1"/>
</dbReference>
<name>A0A9P6HRV1_9PEZI</name>
<dbReference type="AlphaFoldDB" id="A0A9P6HRV1"/>
<sequence length="332" mass="35542">MASEETLISLLQLDPSPIETPPADTEKDLPPLPEDALENNTASLRSTSSAPGLSGSGHGAIFYLTRIQRFSSYLIPIFTSIHLANTSIIPLIARSVAASETYLLQSREIYQTSLTEPLLVGLPVIAHIASGIALRLVRRSQNLRRYGGNTPGMYALYRAQTGKTSRTMTSSSSSSAARIWPPVSYISISGYAFAVLLAAHAGINRVLPLQVEGDSSNIGLAFVAHGFARHPVVSWLAYTGLLAVGCGHMVWGAAKWFGLAPTAMGWSGSGARVIDKKTRKQKRRVWWALHGLSAAAFGIWAAGGLGVVARGGFTDGWVGRLYDDLFGRIPLP</sequence>
<accession>A0A9P6HRV1</accession>
<feature type="transmembrane region" description="Helical" evidence="2">
    <location>
        <begin position="73"/>
        <end position="97"/>
    </location>
</feature>
<dbReference type="GO" id="GO:0055088">
    <property type="term" value="P:lipid homeostasis"/>
    <property type="evidence" value="ECO:0007669"/>
    <property type="project" value="InterPro"/>
</dbReference>
<dbReference type="GeneID" id="62169033"/>
<comment type="caution">
    <text evidence="4">The sequence shown here is derived from an EMBL/GenBank/DDBJ whole genome shotgun (WGS) entry which is preliminary data.</text>
</comment>
<feature type="transmembrane region" description="Helical" evidence="2">
    <location>
        <begin position="183"/>
        <end position="203"/>
    </location>
</feature>
<feature type="transmembrane region" description="Helical" evidence="2">
    <location>
        <begin position="117"/>
        <end position="137"/>
    </location>
</feature>
<evidence type="ECO:0000256" key="1">
    <source>
        <dbReference type="SAM" id="MobiDB-lite"/>
    </source>
</evidence>
<reference evidence="4" key="1">
    <citation type="submission" date="2020-03" db="EMBL/GenBank/DDBJ databases">
        <authorList>
            <person name="He L."/>
        </authorList>
    </citation>
    <scope>NUCLEOTIDE SEQUENCE</scope>
    <source>
        <strain evidence="4">CkLH20</strain>
    </source>
</reference>
<dbReference type="PANTHER" id="PTHR38409">
    <property type="entry name" value="MDM10-COMPLEMENTING PROTEIN 1"/>
    <property type="match status" value="1"/>
</dbReference>
<keyword evidence="5" id="KW-1185">Reference proteome</keyword>
<keyword evidence="4" id="KW-0489">Methyltransferase</keyword>
<keyword evidence="2" id="KW-0812">Transmembrane</keyword>
<evidence type="ECO:0000256" key="2">
    <source>
        <dbReference type="SAM" id="Phobius"/>
    </source>
</evidence>
<dbReference type="OrthoDB" id="10259513at2759"/>
<evidence type="ECO:0000313" key="4">
    <source>
        <dbReference type="EMBL" id="KAF9869288.1"/>
    </source>
</evidence>
<organism evidence="4 5">
    <name type="scientific">Colletotrichum karsti</name>
    <dbReference type="NCBI Taxonomy" id="1095194"/>
    <lineage>
        <taxon>Eukaryota</taxon>
        <taxon>Fungi</taxon>
        <taxon>Dikarya</taxon>
        <taxon>Ascomycota</taxon>
        <taxon>Pezizomycotina</taxon>
        <taxon>Sordariomycetes</taxon>
        <taxon>Hypocreomycetidae</taxon>
        <taxon>Glomerellales</taxon>
        <taxon>Glomerellaceae</taxon>
        <taxon>Colletotrichum</taxon>
        <taxon>Colletotrichum boninense species complex</taxon>
    </lineage>
</organism>